<accession>A0A2S7J3K1</accession>
<name>A0A2S7J3K1_9HYPH</name>
<dbReference type="EMBL" id="PTRC01000008">
    <property type="protein sequence ID" value="PQA74786.1"/>
    <property type="molecule type" value="Genomic_DNA"/>
</dbReference>
<keyword evidence="1" id="KW-1133">Transmembrane helix</keyword>
<dbReference type="RefSeq" id="WP_104754431.1">
    <property type="nucleotide sequence ID" value="NZ_JBHEEO010000009.1"/>
</dbReference>
<dbReference type="Proteomes" id="UP000238493">
    <property type="component" value="Unassembled WGS sequence"/>
</dbReference>
<feature type="transmembrane region" description="Helical" evidence="1">
    <location>
        <begin position="49"/>
        <end position="76"/>
    </location>
</feature>
<keyword evidence="1" id="KW-0472">Membrane</keyword>
<gene>
    <name evidence="2" type="ORF">C3731_04045</name>
</gene>
<evidence type="ECO:0000313" key="3">
    <source>
        <dbReference type="Proteomes" id="UP000238493"/>
    </source>
</evidence>
<organism evidence="2 3">
    <name type="scientific">Brucella oryzae</name>
    <dbReference type="NCBI Taxonomy" id="335286"/>
    <lineage>
        <taxon>Bacteria</taxon>
        <taxon>Pseudomonadati</taxon>
        <taxon>Pseudomonadota</taxon>
        <taxon>Alphaproteobacteria</taxon>
        <taxon>Hyphomicrobiales</taxon>
        <taxon>Brucellaceae</taxon>
        <taxon>Brucella/Ochrobactrum group</taxon>
        <taxon>Brucella</taxon>
    </lineage>
</organism>
<feature type="transmembrane region" description="Helical" evidence="1">
    <location>
        <begin position="258"/>
        <end position="278"/>
    </location>
</feature>
<feature type="transmembrane region" description="Helical" evidence="1">
    <location>
        <begin position="184"/>
        <end position="204"/>
    </location>
</feature>
<feature type="transmembrane region" description="Helical" evidence="1">
    <location>
        <begin position="106"/>
        <end position="127"/>
    </location>
</feature>
<reference evidence="2 3" key="1">
    <citation type="submission" date="2018-02" db="EMBL/GenBank/DDBJ databases">
        <title>Draft genome sequence of Ochrobactrum oryzae found in Brazil.</title>
        <authorList>
            <person name="Cerdeira L."/>
            <person name="Andrade F."/>
            <person name="Zacariotto T."/>
            <person name="Barbosa B."/>
            <person name="Santos S."/>
            <person name="Cassetari V."/>
            <person name="Lincopan N."/>
        </authorList>
    </citation>
    <scope>NUCLEOTIDE SEQUENCE [LARGE SCALE GENOMIC DNA]</scope>
    <source>
        <strain evidence="2 3">OA447</strain>
    </source>
</reference>
<dbReference type="OrthoDB" id="3802671at2"/>
<evidence type="ECO:0000256" key="1">
    <source>
        <dbReference type="SAM" id="Phobius"/>
    </source>
</evidence>
<feature type="transmembrane region" description="Helical" evidence="1">
    <location>
        <begin position="325"/>
        <end position="353"/>
    </location>
</feature>
<proteinExistence type="predicted"/>
<keyword evidence="1" id="KW-0812">Transmembrane</keyword>
<protein>
    <submittedName>
        <fullName evidence="2">Uncharacterized protein</fullName>
    </submittedName>
</protein>
<feature type="transmembrane region" description="Helical" evidence="1">
    <location>
        <begin position="153"/>
        <end position="172"/>
    </location>
</feature>
<keyword evidence="3" id="KW-1185">Reference proteome</keyword>
<evidence type="ECO:0000313" key="2">
    <source>
        <dbReference type="EMBL" id="PQA74786.1"/>
    </source>
</evidence>
<sequence>MTMLKDIGGLLALTARLLARFWPQLLLIGTLGYIARDLLLDAAVSAGGYFPLAGMVVLSLVVLVKLLVVVTMFAALRPGLPALATLRQTATGGAGSSPDNRRADRMLMVTAAVILPFFAYYAAWGFLGDTVREYSRLAFERTAFGEKMHIFDLVRSGSLIAAILVCWLIRWIAKRTNEKVHSPWLRLLIVAADASWIFIGLFALDKWKDDLIRWIGAGSLLDSFDVGAAWLSMSAYAAENFVPVEFQQPSFWVQVQNLFFYALLPMVWLVMAAIIYGYDLSAKKAPVPPAPSRGTTFRKWLSDFAAHYLGGYRSRYRPVWTCLKLVAGAGLGTLLSFIVLYRAISWIGAWIWYSTTHYLGPYDIEIWQRIANVLVIFIGSPSELDGGILLDAIRIALLAAVLEYALVSQKNRAISEPDAQAVSQAS</sequence>
<comment type="caution">
    <text evidence="2">The sequence shown here is derived from an EMBL/GenBank/DDBJ whole genome shotgun (WGS) entry which is preliminary data.</text>
</comment>
<dbReference type="AlphaFoldDB" id="A0A2S7J3K1"/>